<protein>
    <submittedName>
        <fullName evidence="1">Uncharacterized protein</fullName>
    </submittedName>
</protein>
<dbReference type="EMBL" id="LR746268">
    <property type="protein sequence ID" value="CAA7395910.1"/>
    <property type="molecule type" value="Genomic_DNA"/>
</dbReference>
<accession>A0A7I8KDS0</accession>
<organism evidence="1 2">
    <name type="scientific">Spirodela intermedia</name>
    <name type="common">Intermediate duckweed</name>
    <dbReference type="NCBI Taxonomy" id="51605"/>
    <lineage>
        <taxon>Eukaryota</taxon>
        <taxon>Viridiplantae</taxon>
        <taxon>Streptophyta</taxon>
        <taxon>Embryophyta</taxon>
        <taxon>Tracheophyta</taxon>
        <taxon>Spermatophyta</taxon>
        <taxon>Magnoliopsida</taxon>
        <taxon>Liliopsida</taxon>
        <taxon>Araceae</taxon>
        <taxon>Lemnoideae</taxon>
        <taxon>Spirodela</taxon>
    </lineage>
</organism>
<keyword evidence="2" id="KW-1185">Reference proteome</keyword>
<proteinExistence type="predicted"/>
<dbReference type="AlphaFoldDB" id="A0A7I8KDS0"/>
<evidence type="ECO:0000313" key="2">
    <source>
        <dbReference type="Proteomes" id="UP000663760"/>
    </source>
</evidence>
<sequence>MTFIIFYHLSSNTYYSMAFSCPRSSWRRNYLECIKIITDQASLGLRLTHNELMIKNRRDDKLVELY</sequence>
<dbReference type="Proteomes" id="UP000663760">
    <property type="component" value="Chromosome 5"/>
</dbReference>
<gene>
    <name evidence="1" type="ORF">SI8410_05006573</name>
</gene>
<evidence type="ECO:0000313" key="1">
    <source>
        <dbReference type="EMBL" id="CAA7395910.1"/>
    </source>
</evidence>
<name>A0A7I8KDS0_SPIIN</name>
<reference evidence="1" key="1">
    <citation type="submission" date="2020-02" db="EMBL/GenBank/DDBJ databases">
        <authorList>
            <person name="Scholz U."/>
            <person name="Mascher M."/>
            <person name="Fiebig A."/>
        </authorList>
    </citation>
    <scope>NUCLEOTIDE SEQUENCE</scope>
</reference>